<keyword evidence="1" id="KW-1133">Transmembrane helix</keyword>
<organism evidence="2 3">
    <name type="scientific">Paenibacillus gansuensis</name>
    <dbReference type="NCBI Taxonomy" id="306542"/>
    <lineage>
        <taxon>Bacteria</taxon>
        <taxon>Bacillati</taxon>
        <taxon>Bacillota</taxon>
        <taxon>Bacilli</taxon>
        <taxon>Bacillales</taxon>
        <taxon>Paenibacillaceae</taxon>
        <taxon>Paenibacillus</taxon>
    </lineage>
</organism>
<keyword evidence="1" id="KW-0472">Membrane</keyword>
<evidence type="ECO:0000313" key="2">
    <source>
        <dbReference type="EMBL" id="MFD2611744.1"/>
    </source>
</evidence>
<proteinExistence type="predicted"/>
<dbReference type="Proteomes" id="UP001597541">
    <property type="component" value="Unassembled WGS sequence"/>
</dbReference>
<evidence type="ECO:0000313" key="3">
    <source>
        <dbReference type="Proteomes" id="UP001597541"/>
    </source>
</evidence>
<dbReference type="InterPro" id="IPR017395">
    <property type="entry name" value="Chlorophyllase-like"/>
</dbReference>
<sequence length="774" mass="84439">MNILMPQQRPGERFADWLYGRVTRMRSYDTRYWRTSSVGVGLMCSLVLACTALGIPTGFGAGADIAVLVLLGLLGMVLAGYAGAFVFAVMYLPVPRFHTAYALYTGGVAYTAFAYADVGELEALAIALAVTAAAELLGIGLAVLRSRRLPAPAKAAAAVLAAASLWTAVYQPSIGVPAALKFGAADRDAVAADAGSAADQADGAGVPAGAVDRAGGPAQLAAADPAAPGAYRYRSFTYGSGTDRRRAEFAGGAEVRTQPVDASAYITKWKPLRTWFWGFDQHALPVNGRVWMPKGDGKFPLVLIVHGNHLMEQYSDAGYAYLGELFASRGFIAVSVDENFLNYSVWSGIPNQDMKVRAWMLLKHLQQLQELSSKEGSPFFGKIDWYQIGLIGHSRGGQAAAMAADRDRWFADDKGLDSLNGLNIKAVAAVAPTDTTVDHTAAKLKDTYYFTMQGAQDGDVNNFNGEEQYIRSSFSEGTERFKSSLYIGEANHSQFNSDWGRMDNSMPDGILLSRKGMLKAAEQRKIAKVYLSAFLETALHGASEYRGLFKDYRTGLDWLPEAHYINRFEDGTFLSIDRFDEDRNKMELSGGTANAEGNGLSWTEQDALNRDRKEKGTRGVVLEWKDEGAYTIELSPDYRQKMKGRNLSELVLNLADMGRDVSSAGNTVPEDWSDPDITMELRTADGQTSRLPLSDFGTYSGMQPTRFLAVPWLEHRLRDGKYKESVEPVFQTLTVPLSAFARTSPGFQPEQLTSITIRFSGGPGKIMLDDIGMK</sequence>
<dbReference type="InterPro" id="IPR029058">
    <property type="entry name" value="AB_hydrolase_fold"/>
</dbReference>
<feature type="transmembrane region" description="Helical" evidence="1">
    <location>
        <begin position="32"/>
        <end position="55"/>
    </location>
</feature>
<dbReference type="Gene3D" id="3.40.50.1820">
    <property type="entry name" value="alpha/beta hydrolase"/>
    <property type="match status" value="1"/>
</dbReference>
<name>A0ABW5P9K7_9BACL</name>
<dbReference type="Pfam" id="PF07224">
    <property type="entry name" value="Chlorophyllase"/>
    <property type="match status" value="1"/>
</dbReference>
<feature type="transmembrane region" description="Helical" evidence="1">
    <location>
        <begin position="67"/>
        <end position="92"/>
    </location>
</feature>
<reference evidence="3" key="1">
    <citation type="journal article" date="2019" name="Int. J. Syst. Evol. Microbiol.">
        <title>The Global Catalogue of Microorganisms (GCM) 10K type strain sequencing project: providing services to taxonomists for standard genome sequencing and annotation.</title>
        <authorList>
            <consortium name="The Broad Institute Genomics Platform"/>
            <consortium name="The Broad Institute Genome Sequencing Center for Infectious Disease"/>
            <person name="Wu L."/>
            <person name="Ma J."/>
        </authorList>
    </citation>
    <scope>NUCLEOTIDE SEQUENCE [LARGE SCALE GENOMIC DNA]</scope>
    <source>
        <strain evidence="3">KCTC 3950</strain>
    </source>
</reference>
<dbReference type="RefSeq" id="WP_377600681.1">
    <property type="nucleotide sequence ID" value="NZ_JBHUME010000005.1"/>
</dbReference>
<feature type="transmembrane region" description="Helical" evidence="1">
    <location>
        <begin position="99"/>
        <end position="118"/>
    </location>
</feature>
<accession>A0ABW5P9K7</accession>
<keyword evidence="3" id="KW-1185">Reference proteome</keyword>
<protein>
    <submittedName>
        <fullName evidence="2">Alpha/beta hydrolase</fullName>
    </submittedName>
</protein>
<keyword evidence="2" id="KW-0378">Hydrolase</keyword>
<gene>
    <name evidence="2" type="ORF">ACFSUF_04830</name>
</gene>
<dbReference type="SUPFAM" id="SSF53474">
    <property type="entry name" value="alpha/beta-Hydrolases"/>
    <property type="match status" value="1"/>
</dbReference>
<dbReference type="PANTHER" id="PTHR33428">
    <property type="entry name" value="CHLOROPHYLLASE-2, CHLOROPLASTIC"/>
    <property type="match status" value="1"/>
</dbReference>
<dbReference type="PANTHER" id="PTHR33428:SF2">
    <property type="entry name" value="CHLOROPHYLLASE-2"/>
    <property type="match status" value="1"/>
</dbReference>
<dbReference type="GO" id="GO:0016787">
    <property type="term" value="F:hydrolase activity"/>
    <property type="evidence" value="ECO:0007669"/>
    <property type="project" value="UniProtKB-KW"/>
</dbReference>
<comment type="caution">
    <text evidence="2">The sequence shown here is derived from an EMBL/GenBank/DDBJ whole genome shotgun (WGS) entry which is preliminary data.</text>
</comment>
<feature type="transmembrane region" description="Helical" evidence="1">
    <location>
        <begin position="124"/>
        <end position="144"/>
    </location>
</feature>
<dbReference type="EMBL" id="JBHUME010000005">
    <property type="protein sequence ID" value="MFD2611744.1"/>
    <property type="molecule type" value="Genomic_DNA"/>
</dbReference>
<feature type="transmembrane region" description="Helical" evidence="1">
    <location>
        <begin position="151"/>
        <end position="170"/>
    </location>
</feature>
<keyword evidence="1" id="KW-0812">Transmembrane</keyword>
<evidence type="ECO:0000256" key="1">
    <source>
        <dbReference type="SAM" id="Phobius"/>
    </source>
</evidence>